<dbReference type="InterPro" id="IPR001387">
    <property type="entry name" value="Cro/C1-type_HTH"/>
</dbReference>
<reference evidence="2 3" key="1">
    <citation type="submission" date="2018-10" db="EMBL/GenBank/DDBJ databases">
        <title>Genomic Encyclopedia of Archaeal and Bacterial Type Strains, Phase II (KMG-II): from individual species to whole genera.</title>
        <authorList>
            <person name="Goeker M."/>
        </authorList>
    </citation>
    <scope>NUCLEOTIDE SEQUENCE [LARGE SCALE GENOMIC DNA]</scope>
    <source>
        <strain evidence="2 3">DSM 19727</strain>
    </source>
</reference>
<dbReference type="SMART" id="SM00530">
    <property type="entry name" value="HTH_XRE"/>
    <property type="match status" value="1"/>
</dbReference>
<dbReference type="OrthoDB" id="760100at2"/>
<protein>
    <submittedName>
        <fullName evidence="2">Helix-turn-helix protein</fullName>
    </submittedName>
</protein>
<organism evidence="2 3">
    <name type="scientific">Flavobacterium weaverense</name>
    <dbReference type="NCBI Taxonomy" id="271156"/>
    <lineage>
        <taxon>Bacteria</taxon>
        <taxon>Pseudomonadati</taxon>
        <taxon>Bacteroidota</taxon>
        <taxon>Flavobacteriia</taxon>
        <taxon>Flavobacteriales</taxon>
        <taxon>Flavobacteriaceae</taxon>
        <taxon>Flavobacterium</taxon>
    </lineage>
</organism>
<dbReference type="CDD" id="cd00093">
    <property type="entry name" value="HTH_XRE"/>
    <property type="match status" value="1"/>
</dbReference>
<name>A0A3L9ZJF1_9FLAO</name>
<accession>A0A3L9ZJF1</accession>
<dbReference type="Pfam" id="PF01381">
    <property type="entry name" value="HTH_3"/>
    <property type="match status" value="1"/>
</dbReference>
<keyword evidence="3" id="KW-1185">Reference proteome</keyword>
<dbReference type="EMBL" id="REFH01000011">
    <property type="protein sequence ID" value="RMA73061.1"/>
    <property type="molecule type" value="Genomic_DNA"/>
</dbReference>
<dbReference type="AlphaFoldDB" id="A0A3L9ZJF1"/>
<dbReference type="PROSITE" id="PS50943">
    <property type="entry name" value="HTH_CROC1"/>
    <property type="match status" value="1"/>
</dbReference>
<evidence type="ECO:0000259" key="1">
    <source>
        <dbReference type="PROSITE" id="PS50943"/>
    </source>
</evidence>
<dbReference type="SUPFAM" id="SSF47413">
    <property type="entry name" value="lambda repressor-like DNA-binding domains"/>
    <property type="match status" value="1"/>
</dbReference>
<feature type="domain" description="HTH cro/C1-type" evidence="1">
    <location>
        <begin position="23"/>
        <end position="76"/>
    </location>
</feature>
<gene>
    <name evidence="2" type="ORF">BC961_2663</name>
</gene>
<comment type="caution">
    <text evidence="2">The sequence shown here is derived from an EMBL/GenBank/DDBJ whole genome shotgun (WGS) entry which is preliminary data.</text>
</comment>
<dbReference type="RefSeq" id="WP_121926240.1">
    <property type="nucleotide sequence ID" value="NZ_CBCSGA010000013.1"/>
</dbReference>
<dbReference type="GO" id="GO:0003677">
    <property type="term" value="F:DNA binding"/>
    <property type="evidence" value="ECO:0007669"/>
    <property type="project" value="InterPro"/>
</dbReference>
<sequence>MTQKFIEEENKASLYRINLGVKLKEIRLKKGFSIKDIIDMTSISKSSVLKIEKGEAKDIDNYVEYAKAVEYPFETLLDFKIKLEPLNQLSALRKQATKLTAKIRKNIVNTSFLEAGKTIAEIRDELIRRNEISSTVKSIEIAGVMRNLVDDCIIRKEKKGSKNLYLKV</sequence>
<dbReference type="Gene3D" id="1.10.260.40">
    <property type="entry name" value="lambda repressor-like DNA-binding domains"/>
    <property type="match status" value="1"/>
</dbReference>
<dbReference type="InterPro" id="IPR010982">
    <property type="entry name" value="Lambda_DNA-bd_dom_sf"/>
</dbReference>
<dbReference type="Proteomes" id="UP000280368">
    <property type="component" value="Unassembled WGS sequence"/>
</dbReference>
<evidence type="ECO:0000313" key="2">
    <source>
        <dbReference type="EMBL" id="RMA73061.1"/>
    </source>
</evidence>
<proteinExistence type="predicted"/>
<evidence type="ECO:0000313" key="3">
    <source>
        <dbReference type="Proteomes" id="UP000280368"/>
    </source>
</evidence>